<evidence type="ECO:0000256" key="6">
    <source>
        <dbReference type="ARBA" id="ARBA00012604"/>
    </source>
</evidence>
<dbReference type="Gene3D" id="2.40.40.20">
    <property type="match status" value="1"/>
</dbReference>
<dbReference type="Pfam" id="PF00175">
    <property type="entry name" value="NAD_binding_1"/>
    <property type="match status" value="1"/>
</dbReference>
<evidence type="ECO:0000256" key="9">
    <source>
        <dbReference type="ARBA" id="ARBA00022630"/>
    </source>
</evidence>
<evidence type="ECO:0000256" key="19">
    <source>
        <dbReference type="SAM" id="MobiDB-lite"/>
    </source>
</evidence>
<dbReference type="PRINTS" id="PR00369">
    <property type="entry name" value="FLAVODOXIN"/>
</dbReference>
<dbReference type="PANTHER" id="PTHR43105">
    <property type="entry name" value="RESPIRATORY NITRATE REDUCTASE"/>
    <property type="match status" value="1"/>
</dbReference>
<dbReference type="PROSITE" id="PS00551">
    <property type="entry name" value="MOLYBDOPTERIN_PROK_1"/>
    <property type="match status" value="1"/>
</dbReference>
<evidence type="ECO:0000256" key="10">
    <source>
        <dbReference type="ARBA" id="ARBA00022643"/>
    </source>
</evidence>
<feature type="domain" description="4Fe-4S Mo/W bis-MGD-type" evidence="22">
    <location>
        <begin position="10"/>
        <end position="69"/>
    </location>
</feature>
<dbReference type="Pfam" id="PF00258">
    <property type="entry name" value="Flavodoxin_1"/>
    <property type="match status" value="1"/>
</dbReference>
<comment type="caution">
    <text evidence="23">The sequence shown here is derived from an EMBL/GenBank/DDBJ whole genome shotgun (WGS) entry which is preliminary data.</text>
</comment>
<organism evidence="23 24">
    <name type="scientific">Gordonia crocea</name>
    <dbReference type="NCBI Taxonomy" id="589162"/>
    <lineage>
        <taxon>Bacteria</taxon>
        <taxon>Bacillati</taxon>
        <taxon>Actinomycetota</taxon>
        <taxon>Actinomycetes</taxon>
        <taxon>Mycobacteriales</taxon>
        <taxon>Gordoniaceae</taxon>
        <taxon>Gordonia</taxon>
    </lineage>
</organism>
<dbReference type="CDD" id="cd02754">
    <property type="entry name" value="MopB_Nitrate-R-NapA-like"/>
    <property type="match status" value="1"/>
</dbReference>
<comment type="catalytic activity">
    <reaction evidence="18">
        <text>hydrogen sulfide + 3 NADP(+) + 3 H2O = sulfite + 3 NADPH + 4 H(+)</text>
        <dbReference type="Rhea" id="RHEA:13801"/>
        <dbReference type="ChEBI" id="CHEBI:15377"/>
        <dbReference type="ChEBI" id="CHEBI:15378"/>
        <dbReference type="ChEBI" id="CHEBI:17359"/>
        <dbReference type="ChEBI" id="CHEBI:29919"/>
        <dbReference type="ChEBI" id="CHEBI:57783"/>
        <dbReference type="ChEBI" id="CHEBI:58349"/>
        <dbReference type="EC" id="1.8.1.2"/>
    </reaction>
</comment>
<evidence type="ECO:0000256" key="11">
    <source>
        <dbReference type="ARBA" id="ARBA00022723"/>
    </source>
</evidence>
<dbReference type="PRINTS" id="PR00371">
    <property type="entry name" value="FPNCR"/>
</dbReference>
<keyword evidence="13" id="KW-0521">NADP</keyword>
<dbReference type="GO" id="GO:0010181">
    <property type="term" value="F:FMN binding"/>
    <property type="evidence" value="ECO:0007669"/>
    <property type="project" value="InterPro"/>
</dbReference>
<dbReference type="InterPro" id="IPR017927">
    <property type="entry name" value="FAD-bd_FR_type"/>
</dbReference>
<dbReference type="InterPro" id="IPR029039">
    <property type="entry name" value="Flavoprotein-like_sf"/>
</dbReference>
<evidence type="ECO:0000256" key="14">
    <source>
        <dbReference type="ARBA" id="ARBA00023002"/>
    </source>
</evidence>
<dbReference type="GO" id="GO:0043546">
    <property type="term" value="F:molybdopterin cofactor binding"/>
    <property type="evidence" value="ECO:0007669"/>
    <property type="project" value="InterPro"/>
</dbReference>
<keyword evidence="14" id="KW-0560">Oxidoreductase</keyword>
<sequence length="1387" mass="148413">MGRMESPTLPTTVDTVCGYCGVGCGLTLTAKDGAVRSIGSAKGTPNHPANRGRLCTKGNTTADMLNAPGRLTTALRRSSRDDEQVVVDVDAAISEVARRFTEIRARHGDDAVAFYVSGQMSLEAQYLSNKLCKGYFRTNLIESNSRLCMASAGTGYKQSLGADGPPGSYDDLDHADVFLVIGANMADCHPILFLRMMDRVKEGAKLIVVDPRRTNTAAKADLYLPVKPGTDMALLNGLLRLIVDAGQVDESFIAEFTEGWEDLDPLLAEYPADRVSTITGVAEADLRQAAEWIGGTQNWVSLWTMGLNQSIHGTWHTNALCNLHLATGAICRTGSGPFSLTGQPNAMGGREMGYMGPGLPGQRTVLDPAHRAEVEARWGVPEGTLHTNVGGGTVDLFESLSDGRIKAVWVICTNPVASMANRAKVIEGLTNAEFVVVQDAFAGVETAAYADVVLPAALWSESEGVMINSERNLTLTAPLMTAPGEALPDWKLICRIAEEMGFTDGFDFPDAAAVFDEIAGFHNPRTGWDLRGVDYARLRGGPVQWPAAPGAPDRNPIRYLNDGVSQELFVDENGATPRLAFATPSRRAKFFARPYLPPAELPDDDFPLTLTTGRLAHQWHTMTKTRKVAKLMKLNPSTFVEINPADAEPLGIADGDRVEIRSRRGVAFAPAVVTDRITVGTCFVPMHFADTAGADLAINAVTNDAVDPDSLQPEFKACAVVLTPAPLPAEPADTPHSPGGSVSDTASLLEAAFGPLASSEPVTLSDPERAYLTGMLAGLRSSPPDGHVPTVPAHAPLSDTSRAWIDGVLAGVFSRIPLATTGTPIAPGSPVAGGAPESTQRTVRVVWASQTGTVEEYIPTLTAALGAAGFVVDEASADRVSVDSLSGDVLFVVASTGDGDAPDSGVALWDSLAKVERDDELSELRFSVLGFGDSSYADFCGFARKLDARLHDLGGTRIADRASCEPDYEVHAAPWQETVLAALAAGDAADETPEATGETAGGTTEAPAPDQPVATPPAVSYSRKNPLTTTLIGNTRLTAAESDKDVRRFAFAIPEGTLTYSAGDALGVWPTNRPAVVEEWLARTGLDADTPVTVGGAQRPLVEALTEHFDITRITPDLLRLLHTHHPDEGFADLAGHPADLRSWSWGRQAVDLLATHPVNAPLAEWLGVLKPLAPRLYSISSTPRSDPGRVEITVSAVRFGGETLRHGVCSTFLADAEEGTSVRIFIAPNKKFGPPSDGDAPMIMVGPGTGIAPFRGFLHDRAHVGAQGQNWLFFGDRHESTDFLYREELVELSSAGILTKLDLAFSRDQEEKVYVQDRMRANAEELWDWIRRGAHLYVCGDADQMARDVDDALRQIVAEQGRMSPHMADSYVSALAAEHRYVRDVY</sequence>
<keyword evidence="16" id="KW-0411">Iron-sulfur</keyword>
<dbReference type="Proteomes" id="UP000444980">
    <property type="component" value="Unassembled WGS sequence"/>
</dbReference>
<dbReference type="Pfam" id="PF00384">
    <property type="entry name" value="Molybdopterin"/>
    <property type="match status" value="1"/>
</dbReference>
<evidence type="ECO:0000256" key="4">
    <source>
        <dbReference type="ARBA" id="ARBA00001974"/>
    </source>
</evidence>
<dbReference type="InterPro" id="IPR001433">
    <property type="entry name" value="OxRdtase_FAD/NAD-bd"/>
</dbReference>
<dbReference type="PROSITE" id="PS51384">
    <property type="entry name" value="FAD_FR"/>
    <property type="match status" value="1"/>
</dbReference>
<dbReference type="InterPro" id="IPR039261">
    <property type="entry name" value="FNR_nucleotide-bd"/>
</dbReference>
<evidence type="ECO:0000256" key="7">
    <source>
        <dbReference type="ARBA" id="ARBA00022485"/>
    </source>
</evidence>
<dbReference type="GO" id="GO:0004783">
    <property type="term" value="F:sulfite reductase (NADPH) activity"/>
    <property type="evidence" value="ECO:0007669"/>
    <property type="project" value="UniProtKB-EC"/>
</dbReference>
<dbReference type="PROSITE" id="PS51669">
    <property type="entry name" value="4FE4S_MOW_BIS_MGD"/>
    <property type="match status" value="1"/>
</dbReference>
<keyword evidence="24" id="KW-1185">Reference proteome</keyword>
<evidence type="ECO:0000259" key="20">
    <source>
        <dbReference type="PROSITE" id="PS50902"/>
    </source>
</evidence>
<dbReference type="Gene3D" id="3.40.228.10">
    <property type="entry name" value="Dimethylsulfoxide Reductase, domain 2"/>
    <property type="match status" value="1"/>
</dbReference>
<evidence type="ECO:0000256" key="17">
    <source>
        <dbReference type="ARBA" id="ARBA00023063"/>
    </source>
</evidence>
<evidence type="ECO:0000256" key="13">
    <source>
        <dbReference type="ARBA" id="ARBA00022857"/>
    </source>
</evidence>
<comment type="similarity">
    <text evidence="5">Belongs to the prokaryotic molybdopterin-containing oxidoreductase family. NasA/NapA/NarB subfamily.</text>
</comment>
<keyword evidence="17" id="KW-0534">Nitrate assimilation</keyword>
<dbReference type="Pfam" id="PF04879">
    <property type="entry name" value="Molybdop_Fe4S4"/>
    <property type="match status" value="1"/>
</dbReference>
<feature type="domain" description="Flavodoxin-like" evidence="20">
    <location>
        <begin position="843"/>
        <end position="980"/>
    </location>
</feature>
<name>A0A7I9UWF1_9ACTN</name>
<dbReference type="CDD" id="cd02791">
    <property type="entry name" value="MopB_CT_Nitrate-R-NapA-like"/>
    <property type="match status" value="1"/>
</dbReference>
<dbReference type="SMART" id="SM00926">
    <property type="entry name" value="Molybdop_Fe4S4"/>
    <property type="match status" value="1"/>
</dbReference>
<keyword evidence="15" id="KW-0408">Iron</keyword>
<dbReference type="InterPro" id="IPR006657">
    <property type="entry name" value="MoPterin_dinucl-bd_dom"/>
</dbReference>
<feature type="region of interest" description="Disordered" evidence="19">
    <location>
        <begin position="987"/>
        <end position="1024"/>
    </location>
</feature>
<dbReference type="InterPro" id="IPR023173">
    <property type="entry name" value="NADPH_Cyt_P450_Rdtase_alpha"/>
</dbReference>
<comment type="cofactor">
    <cofactor evidence="4">
        <name>FAD</name>
        <dbReference type="ChEBI" id="CHEBI:57692"/>
    </cofactor>
</comment>
<evidence type="ECO:0000256" key="12">
    <source>
        <dbReference type="ARBA" id="ARBA00022827"/>
    </source>
</evidence>
<evidence type="ECO:0000256" key="16">
    <source>
        <dbReference type="ARBA" id="ARBA00023014"/>
    </source>
</evidence>
<dbReference type="SUPFAM" id="SSF50692">
    <property type="entry name" value="ADC-like"/>
    <property type="match status" value="1"/>
</dbReference>
<dbReference type="GO" id="GO:0046872">
    <property type="term" value="F:metal ion binding"/>
    <property type="evidence" value="ECO:0007669"/>
    <property type="project" value="UniProtKB-KW"/>
</dbReference>
<keyword evidence="8" id="KW-0500">Molybdenum</keyword>
<protein>
    <recommendedName>
        <fullName evidence="6">assimilatory sulfite reductase (NADPH)</fullName>
        <ecNumber evidence="6">1.8.1.2</ecNumber>
    </recommendedName>
</protein>
<evidence type="ECO:0000256" key="2">
    <source>
        <dbReference type="ARBA" id="ARBA00001942"/>
    </source>
</evidence>
<evidence type="ECO:0000259" key="21">
    <source>
        <dbReference type="PROSITE" id="PS51384"/>
    </source>
</evidence>
<dbReference type="Gene3D" id="3.40.50.80">
    <property type="entry name" value="Nucleotide-binding domain of ferredoxin-NADP reductase (FNR) module"/>
    <property type="match status" value="1"/>
</dbReference>
<dbReference type="Pfam" id="PF01568">
    <property type="entry name" value="Molydop_binding"/>
    <property type="match status" value="1"/>
</dbReference>
<dbReference type="EC" id="1.8.1.2" evidence="6"/>
<accession>A0A7I9UWF1</accession>
<evidence type="ECO:0000256" key="8">
    <source>
        <dbReference type="ARBA" id="ARBA00022505"/>
    </source>
</evidence>
<dbReference type="GO" id="GO:0042128">
    <property type="term" value="P:nitrate assimilation"/>
    <property type="evidence" value="ECO:0007669"/>
    <property type="project" value="UniProtKB-KW"/>
</dbReference>
<dbReference type="InterPro" id="IPR001094">
    <property type="entry name" value="Flavdoxin-like"/>
</dbReference>
<dbReference type="PANTHER" id="PTHR43105:SF9">
    <property type="entry name" value="NADPH-FE(3+) OXIDOREDUCTASE SUBUNIT ALPHA"/>
    <property type="match status" value="1"/>
</dbReference>
<evidence type="ECO:0000259" key="22">
    <source>
        <dbReference type="PROSITE" id="PS51669"/>
    </source>
</evidence>
<dbReference type="InterPro" id="IPR050123">
    <property type="entry name" value="Prok_molybdopt-oxidoreductase"/>
</dbReference>
<keyword evidence="10" id="KW-0288">FMN</keyword>
<feature type="compositionally biased region" description="Low complexity" evidence="19">
    <location>
        <begin position="994"/>
        <end position="1008"/>
    </location>
</feature>
<dbReference type="InterPro" id="IPR001709">
    <property type="entry name" value="Flavoprot_Pyr_Nucl_cyt_Rdtase"/>
</dbReference>
<comment type="cofactor">
    <cofactor evidence="2">
        <name>Mo-bis(molybdopterin guanine dinucleotide)</name>
        <dbReference type="ChEBI" id="CHEBI:60539"/>
    </cofactor>
</comment>
<dbReference type="InterPro" id="IPR006963">
    <property type="entry name" value="Mopterin_OxRdtase_4Fe-4S_dom"/>
</dbReference>
<keyword evidence="12" id="KW-0274">FAD</keyword>
<keyword evidence="11" id="KW-0479">Metal-binding</keyword>
<dbReference type="PROSITE" id="PS00932">
    <property type="entry name" value="MOLYBDOPTERIN_PROK_3"/>
    <property type="match status" value="1"/>
</dbReference>
<dbReference type="InterPro" id="IPR006655">
    <property type="entry name" value="Mopterin_OxRdtase_prok_CS"/>
</dbReference>
<dbReference type="SUPFAM" id="SSF52343">
    <property type="entry name" value="Ferredoxin reductase-like, C-terminal NADP-linked domain"/>
    <property type="match status" value="1"/>
</dbReference>
<dbReference type="Gene3D" id="3.40.50.740">
    <property type="match status" value="1"/>
</dbReference>
<evidence type="ECO:0000256" key="1">
    <source>
        <dbReference type="ARBA" id="ARBA00001917"/>
    </source>
</evidence>
<dbReference type="Gene3D" id="3.40.50.360">
    <property type="match status" value="1"/>
</dbReference>
<dbReference type="InterPro" id="IPR027467">
    <property type="entry name" value="MopterinOxRdtase_cofactor_BS"/>
</dbReference>
<dbReference type="InterPro" id="IPR009010">
    <property type="entry name" value="Asp_de-COase-like_dom_sf"/>
</dbReference>
<evidence type="ECO:0000256" key="3">
    <source>
        <dbReference type="ARBA" id="ARBA00001966"/>
    </source>
</evidence>
<dbReference type="PROSITE" id="PS50902">
    <property type="entry name" value="FLAVODOXIN_LIKE"/>
    <property type="match status" value="1"/>
</dbReference>
<dbReference type="InterPro" id="IPR003097">
    <property type="entry name" value="CysJ-like_FAD-binding"/>
</dbReference>
<dbReference type="Gene3D" id="2.20.25.90">
    <property type="entry name" value="ADC-like domains"/>
    <property type="match status" value="1"/>
</dbReference>
<dbReference type="InterPro" id="IPR017938">
    <property type="entry name" value="Riboflavin_synthase-like_b-brl"/>
</dbReference>
<evidence type="ECO:0000313" key="24">
    <source>
        <dbReference type="Proteomes" id="UP000444980"/>
    </source>
</evidence>
<dbReference type="InterPro" id="IPR006656">
    <property type="entry name" value="Mopterin_OxRdtase"/>
</dbReference>
<dbReference type="SUPFAM" id="SSF53706">
    <property type="entry name" value="Formate dehydrogenase/DMSO reductase, domains 1-3"/>
    <property type="match status" value="1"/>
</dbReference>
<dbReference type="FunFam" id="3.40.50.80:FF:000001">
    <property type="entry name" value="NADPH--cytochrome P450 reductase 1"/>
    <property type="match status" value="1"/>
</dbReference>
<dbReference type="SUPFAM" id="SSF52218">
    <property type="entry name" value="Flavoproteins"/>
    <property type="match status" value="1"/>
</dbReference>
<dbReference type="Pfam" id="PF00667">
    <property type="entry name" value="FAD_binding_1"/>
    <property type="match status" value="1"/>
</dbReference>
<feature type="domain" description="FAD-binding FR-type" evidence="21">
    <location>
        <begin position="1024"/>
        <end position="1236"/>
    </location>
</feature>
<dbReference type="InterPro" id="IPR041957">
    <property type="entry name" value="CT_Nitrate-R-NapA-like"/>
</dbReference>
<evidence type="ECO:0000256" key="5">
    <source>
        <dbReference type="ARBA" id="ARBA00008747"/>
    </source>
</evidence>
<proteinExistence type="inferred from homology"/>
<dbReference type="EMBL" id="BJOU01000001">
    <property type="protein sequence ID" value="GED97534.1"/>
    <property type="molecule type" value="Genomic_DNA"/>
</dbReference>
<dbReference type="GO" id="GO:0016020">
    <property type="term" value="C:membrane"/>
    <property type="evidence" value="ECO:0007669"/>
    <property type="project" value="TreeGrafter"/>
</dbReference>
<evidence type="ECO:0000256" key="15">
    <source>
        <dbReference type="ARBA" id="ARBA00023004"/>
    </source>
</evidence>
<dbReference type="InterPro" id="IPR008254">
    <property type="entry name" value="Flavodoxin/NO_synth"/>
</dbReference>
<dbReference type="SUPFAM" id="SSF63380">
    <property type="entry name" value="Riboflavin synthase domain-like"/>
    <property type="match status" value="1"/>
</dbReference>
<evidence type="ECO:0000256" key="18">
    <source>
        <dbReference type="ARBA" id="ARBA00052219"/>
    </source>
</evidence>
<gene>
    <name evidence="23" type="ORF">nbrc107697_15730</name>
</gene>
<dbReference type="GO" id="GO:0051539">
    <property type="term" value="F:4 iron, 4 sulfur cluster binding"/>
    <property type="evidence" value="ECO:0007669"/>
    <property type="project" value="UniProtKB-KW"/>
</dbReference>
<reference evidence="24" key="1">
    <citation type="submission" date="2019-06" db="EMBL/GenBank/DDBJ databases">
        <title>Gordonia isolated from sludge of a wastewater treatment plant.</title>
        <authorList>
            <person name="Tamura T."/>
            <person name="Aoyama K."/>
            <person name="Kang Y."/>
            <person name="Saito S."/>
            <person name="Akiyama N."/>
            <person name="Yazawa K."/>
            <person name="Gonoi T."/>
            <person name="Mikami Y."/>
        </authorList>
    </citation>
    <scope>NUCLEOTIDE SEQUENCE [LARGE SCALE GENOMIC DNA]</scope>
    <source>
        <strain evidence="24">NBRC 107697</strain>
    </source>
</reference>
<comment type="cofactor">
    <cofactor evidence="3">
        <name>[4Fe-4S] cluster</name>
        <dbReference type="ChEBI" id="CHEBI:49883"/>
    </cofactor>
</comment>
<dbReference type="Gene3D" id="1.20.990.10">
    <property type="entry name" value="NADPH-cytochrome p450 Reductase, Chain A, domain 3"/>
    <property type="match status" value="1"/>
</dbReference>
<dbReference type="Gene3D" id="2.40.30.10">
    <property type="entry name" value="Translation factors"/>
    <property type="match status" value="1"/>
</dbReference>
<keyword evidence="7" id="KW-0004">4Fe-4S</keyword>
<dbReference type="CDD" id="cd06199">
    <property type="entry name" value="SiR"/>
    <property type="match status" value="1"/>
</dbReference>
<keyword evidence="9" id="KW-0285">Flavoprotein</keyword>
<comment type="cofactor">
    <cofactor evidence="1">
        <name>FMN</name>
        <dbReference type="ChEBI" id="CHEBI:58210"/>
    </cofactor>
</comment>
<evidence type="ECO:0000313" key="23">
    <source>
        <dbReference type="EMBL" id="GED97534.1"/>
    </source>
</evidence>